<name>A0A0C3A662_9AGAM</name>
<dbReference type="InParanoid" id="A0A0C3A662"/>
<sequence length="173" mass="18890">MFLSCVWILEPGAFDIIQPFNAPISCNPFERFVDAPEQIIVGAQNVIHTFHTLNAHVTRVQTSLSDVLVYESAASPDAFKTFVISIGPIVIEISIDLTNLAIDITVYLQLLFVNVQIAKASGSLKDGVTLSIGYPGVLGGTLTFQLSGNDVMLIYDFTAFSLEYKGKIKIFTI</sequence>
<proteinExistence type="predicted"/>
<accession>A0A0C3A662</accession>
<gene>
    <name evidence="1" type="ORF">SCLCIDRAFT_962327</name>
</gene>
<reference evidence="1 2" key="1">
    <citation type="submission" date="2014-04" db="EMBL/GenBank/DDBJ databases">
        <authorList>
            <consortium name="DOE Joint Genome Institute"/>
            <person name="Kuo A."/>
            <person name="Kohler A."/>
            <person name="Nagy L.G."/>
            <person name="Floudas D."/>
            <person name="Copeland A."/>
            <person name="Barry K.W."/>
            <person name="Cichocki N."/>
            <person name="Veneault-Fourrey C."/>
            <person name="LaButti K."/>
            <person name="Lindquist E.A."/>
            <person name="Lipzen A."/>
            <person name="Lundell T."/>
            <person name="Morin E."/>
            <person name="Murat C."/>
            <person name="Sun H."/>
            <person name="Tunlid A."/>
            <person name="Henrissat B."/>
            <person name="Grigoriev I.V."/>
            <person name="Hibbett D.S."/>
            <person name="Martin F."/>
            <person name="Nordberg H.P."/>
            <person name="Cantor M.N."/>
            <person name="Hua S.X."/>
        </authorList>
    </citation>
    <scope>NUCLEOTIDE SEQUENCE [LARGE SCALE GENOMIC DNA]</scope>
    <source>
        <strain evidence="1 2">Foug A</strain>
    </source>
</reference>
<protein>
    <submittedName>
        <fullName evidence="1">Uncharacterized protein</fullName>
    </submittedName>
</protein>
<evidence type="ECO:0000313" key="2">
    <source>
        <dbReference type="Proteomes" id="UP000053989"/>
    </source>
</evidence>
<organism evidence="1 2">
    <name type="scientific">Scleroderma citrinum Foug A</name>
    <dbReference type="NCBI Taxonomy" id="1036808"/>
    <lineage>
        <taxon>Eukaryota</taxon>
        <taxon>Fungi</taxon>
        <taxon>Dikarya</taxon>
        <taxon>Basidiomycota</taxon>
        <taxon>Agaricomycotina</taxon>
        <taxon>Agaricomycetes</taxon>
        <taxon>Agaricomycetidae</taxon>
        <taxon>Boletales</taxon>
        <taxon>Sclerodermatineae</taxon>
        <taxon>Sclerodermataceae</taxon>
        <taxon>Scleroderma</taxon>
    </lineage>
</organism>
<dbReference type="AlphaFoldDB" id="A0A0C3A662"/>
<dbReference type="OrthoDB" id="2627879at2759"/>
<keyword evidence="2" id="KW-1185">Reference proteome</keyword>
<dbReference type="EMBL" id="KN822064">
    <property type="protein sequence ID" value="KIM60212.1"/>
    <property type="molecule type" value="Genomic_DNA"/>
</dbReference>
<dbReference type="Proteomes" id="UP000053989">
    <property type="component" value="Unassembled WGS sequence"/>
</dbReference>
<evidence type="ECO:0000313" key="1">
    <source>
        <dbReference type="EMBL" id="KIM60212.1"/>
    </source>
</evidence>
<reference evidence="2" key="2">
    <citation type="submission" date="2015-01" db="EMBL/GenBank/DDBJ databases">
        <title>Evolutionary Origins and Diversification of the Mycorrhizal Mutualists.</title>
        <authorList>
            <consortium name="DOE Joint Genome Institute"/>
            <consortium name="Mycorrhizal Genomics Consortium"/>
            <person name="Kohler A."/>
            <person name="Kuo A."/>
            <person name="Nagy L.G."/>
            <person name="Floudas D."/>
            <person name="Copeland A."/>
            <person name="Barry K.W."/>
            <person name="Cichocki N."/>
            <person name="Veneault-Fourrey C."/>
            <person name="LaButti K."/>
            <person name="Lindquist E.A."/>
            <person name="Lipzen A."/>
            <person name="Lundell T."/>
            <person name="Morin E."/>
            <person name="Murat C."/>
            <person name="Riley R."/>
            <person name="Ohm R."/>
            <person name="Sun H."/>
            <person name="Tunlid A."/>
            <person name="Henrissat B."/>
            <person name="Grigoriev I.V."/>
            <person name="Hibbett D.S."/>
            <person name="Martin F."/>
        </authorList>
    </citation>
    <scope>NUCLEOTIDE SEQUENCE [LARGE SCALE GENOMIC DNA]</scope>
    <source>
        <strain evidence="2">Foug A</strain>
    </source>
</reference>
<dbReference type="HOGENOM" id="CLU_126151_0_0_1"/>